<evidence type="ECO:0000256" key="6">
    <source>
        <dbReference type="ARBA" id="ARBA00022917"/>
    </source>
</evidence>
<keyword evidence="4 9" id="KW-0547">Nucleotide-binding</keyword>
<evidence type="ECO:0000313" key="12">
    <source>
        <dbReference type="EMBL" id="KAA0152632.1"/>
    </source>
</evidence>
<evidence type="ECO:0000256" key="2">
    <source>
        <dbReference type="ARBA" id="ARBA00013164"/>
    </source>
</evidence>
<dbReference type="GO" id="GO:0032543">
    <property type="term" value="P:mitochondrial translation"/>
    <property type="evidence" value="ECO:0007669"/>
    <property type="project" value="TreeGrafter"/>
</dbReference>
<dbReference type="GO" id="GO:0006429">
    <property type="term" value="P:leucyl-tRNA aminoacylation"/>
    <property type="evidence" value="ECO:0007669"/>
    <property type="project" value="InterPro"/>
</dbReference>
<sequence length="949" mass="99144">MFPYPSGSLHAGHLRVYTISDCAARFQRMRGRAVLHPIGWDAFGLPAENAARERGVDPATWTAKNTDAMRAALRRLGTSFDWSREVATCDPAYFRWTQDLFQRMLRVGLVYQAEAEVWWDPVDKTVLANEQVDEDGIAWRSGVPAERRLLKQWFVRTPALADRLLADISAVEEYNRRRKRLHADWWARATEQARALNASARDSAPDSAPDSSASAGRRNGRQARAAAAPALFAAIAEQEADALGPAPELAGWPSDVLAMQREWIGRRVVPTVTVTASLAGAGAGAEPVSFDAARRAAAPSAPAAVLVGPSHPVALKASALPGDAGAAHSAELARLRREAAAATAAPRGAAGPEASAHRIGDVDLGGGLTVPLVAVAGLANSALRLGRGEDGAPADGRTAELAELVTGRDAGCTAEPEGGELAWAVRAAAKACPDVAERLGWWRQAAAEAAAAAMSDVLSGHGSAAGAGATGQGKQQPLEEGEGVEEGEEAAVQRAMIAAEDAAAAAQWAEHGPTERHREAFAMRDWLVSRQRFWGTPVPVVHCAACGPQPAPQLPVELPPIGSLVPEDEAAAAGGAILSPLSRAPEWWQTCDCPKCGGAARRDVDTLDTFVDSSWYFHRYPDPAHAEAPCSPEAAGAWSPVDLYVGGVEHATTHLLYARFFHAFMADEGLLGPDPPAGFASRLLTQGMVLGRVWKDAASKRVVTDAAERARAEAEAAAGEGGWVSAWEKMSKSKGNGVDAEALLDQEGADVARLQVLFLAPPHKSIKWEEGRLAGVRRWLARLADAVAASEQEAQADGRGRAGAPQPPLAGDRAGDEDRSAAASAAEAAAACAQADAALAAAVAASAASVTTCMSDTLAFNVAVAELMKLTKTVTAAEGASPLARASALDSLLKMLAPAAPHAAAELWHRLATAWGQSLPGAPTPSPASGIDGVAYFDVHAQPWPAPTA</sequence>
<feature type="domain" description="Aminoacyl-tRNA synthetase class Ia" evidence="11">
    <location>
        <begin position="3"/>
        <end position="185"/>
    </location>
</feature>
<evidence type="ECO:0000313" key="13">
    <source>
        <dbReference type="Proteomes" id="UP000323011"/>
    </source>
</evidence>
<name>A0A5A8CHV3_CAFRO</name>
<dbReference type="GO" id="GO:0005739">
    <property type="term" value="C:mitochondrion"/>
    <property type="evidence" value="ECO:0007669"/>
    <property type="project" value="TreeGrafter"/>
</dbReference>
<evidence type="ECO:0000256" key="8">
    <source>
        <dbReference type="ARBA" id="ARBA00030520"/>
    </source>
</evidence>
<proteinExistence type="inferred from homology"/>
<dbReference type="InterPro" id="IPR014729">
    <property type="entry name" value="Rossmann-like_a/b/a_fold"/>
</dbReference>
<dbReference type="PANTHER" id="PTHR43740:SF2">
    <property type="entry name" value="LEUCINE--TRNA LIGASE, MITOCHONDRIAL"/>
    <property type="match status" value="1"/>
</dbReference>
<feature type="region of interest" description="Disordered" evidence="10">
    <location>
        <begin position="196"/>
        <end position="220"/>
    </location>
</feature>
<dbReference type="InterPro" id="IPR001412">
    <property type="entry name" value="aa-tRNA-synth_I_CS"/>
</dbReference>
<gene>
    <name evidence="12" type="ORF">FNF29_03859</name>
</gene>
<evidence type="ECO:0000256" key="10">
    <source>
        <dbReference type="SAM" id="MobiDB-lite"/>
    </source>
</evidence>
<dbReference type="Pfam" id="PF00133">
    <property type="entry name" value="tRNA-synt_1"/>
    <property type="match status" value="1"/>
</dbReference>
<keyword evidence="6 9" id="KW-0648">Protein biosynthesis</keyword>
<dbReference type="SUPFAM" id="SSF47323">
    <property type="entry name" value="Anticodon-binding domain of a subclass of class I aminoacyl-tRNA synthetases"/>
    <property type="match status" value="1"/>
</dbReference>
<dbReference type="Gene3D" id="1.10.730.10">
    <property type="entry name" value="Isoleucyl-tRNA Synthetase, Domain 1"/>
    <property type="match status" value="1"/>
</dbReference>
<comment type="similarity">
    <text evidence="1 9">Belongs to the class-I aminoacyl-tRNA synthetase family.</text>
</comment>
<dbReference type="PRINTS" id="PR00985">
    <property type="entry name" value="TRNASYNTHLEU"/>
</dbReference>
<keyword evidence="3 9" id="KW-0436">Ligase</keyword>
<dbReference type="EMBL" id="VLTN01000020">
    <property type="protein sequence ID" value="KAA0152632.1"/>
    <property type="molecule type" value="Genomic_DNA"/>
</dbReference>
<evidence type="ECO:0000256" key="5">
    <source>
        <dbReference type="ARBA" id="ARBA00022840"/>
    </source>
</evidence>
<evidence type="ECO:0000256" key="7">
    <source>
        <dbReference type="ARBA" id="ARBA00023146"/>
    </source>
</evidence>
<feature type="region of interest" description="Disordered" evidence="10">
    <location>
        <begin position="462"/>
        <end position="489"/>
    </location>
</feature>
<reference evidence="12 13" key="1">
    <citation type="submission" date="2019-07" db="EMBL/GenBank/DDBJ databases">
        <title>Genomes of Cafeteria roenbergensis.</title>
        <authorList>
            <person name="Fischer M.G."/>
            <person name="Hackl T."/>
            <person name="Roman M."/>
        </authorList>
    </citation>
    <scope>NUCLEOTIDE SEQUENCE [LARGE SCALE GENOMIC DNA]</scope>
    <source>
        <strain evidence="12 13">BVI</strain>
    </source>
</reference>
<dbReference type="PANTHER" id="PTHR43740">
    <property type="entry name" value="LEUCYL-TRNA SYNTHETASE"/>
    <property type="match status" value="1"/>
</dbReference>
<dbReference type="InterPro" id="IPR009080">
    <property type="entry name" value="tRNAsynth_Ia_anticodon-bd"/>
</dbReference>
<keyword evidence="7 9" id="KW-0030">Aminoacyl-tRNA synthetase</keyword>
<evidence type="ECO:0000256" key="4">
    <source>
        <dbReference type="ARBA" id="ARBA00022741"/>
    </source>
</evidence>
<dbReference type="GO" id="GO:0005524">
    <property type="term" value="F:ATP binding"/>
    <property type="evidence" value="ECO:0007669"/>
    <property type="project" value="UniProtKB-KW"/>
</dbReference>
<dbReference type="Proteomes" id="UP000323011">
    <property type="component" value="Unassembled WGS sequence"/>
</dbReference>
<organism evidence="12 13">
    <name type="scientific">Cafeteria roenbergensis</name>
    <name type="common">Marine flagellate</name>
    <dbReference type="NCBI Taxonomy" id="33653"/>
    <lineage>
        <taxon>Eukaryota</taxon>
        <taxon>Sar</taxon>
        <taxon>Stramenopiles</taxon>
        <taxon>Bigyra</taxon>
        <taxon>Opalozoa</taxon>
        <taxon>Bicosoecida</taxon>
        <taxon>Cafeteriaceae</taxon>
        <taxon>Cafeteria</taxon>
    </lineage>
</organism>
<dbReference type="AlphaFoldDB" id="A0A5A8CHV3"/>
<feature type="compositionally biased region" description="Acidic residues" evidence="10">
    <location>
        <begin position="479"/>
        <end position="489"/>
    </location>
</feature>
<dbReference type="EC" id="6.1.1.4" evidence="2"/>
<protein>
    <recommendedName>
        <fullName evidence="2">leucine--tRNA ligase</fullName>
        <ecNumber evidence="2">6.1.1.4</ecNumber>
    </recommendedName>
    <alternativeName>
        <fullName evidence="8">Leucyl-tRNA synthetase</fullName>
    </alternativeName>
</protein>
<dbReference type="SUPFAM" id="SSF52374">
    <property type="entry name" value="Nucleotidylyl transferase"/>
    <property type="match status" value="1"/>
</dbReference>
<keyword evidence="5 9" id="KW-0067">ATP-binding</keyword>
<dbReference type="InterPro" id="IPR002300">
    <property type="entry name" value="aa-tRNA-synth_Ia"/>
</dbReference>
<comment type="caution">
    <text evidence="12">The sequence shown here is derived from an EMBL/GenBank/DDBJ whole genome shotgun (WGS) entry which is preliminary data.</text>
</comment>
<dbReference type="OMA" id="GIEHACM"/>
<accession>A0A5A8CHV3</accession>
<dbReference type="InterPro" id="IPR002302">
    <property type="entry name" value="Leu-tRNA-ligase"/>
</dbReference>
<evidence type="ECO:0000256" key="9">
    <source>
        <dbReference type="RuleBase" id="RU363035"/>
    </source>
</evidence>
<dbReference type="GO" id="GO:0004823">
    <property type="term" value="F:leucine-tRNA ligase activity"/>
    <property type="evidence" value="ECO:0007669"/>
    <property type="project" value="UniProtKB-EC"/>
</dbReference>
<evidence type="ECO:0000256" key="3">
    <source>
        <dbReference type="ARBA" id="ARBA00022598"/>
    </source>
</evidence>
<dbReference type="Gene3D" id="3.40.50.620">
    <property type="entry name" value="HUPs"/>
    <property type="match status" value="2"/>
</dbReference>
<evidence type="ECO:0000256" key="1">
    <source>
        <dbReference type="ARBA" id="ARBA00005594"/>
    </source>
</evidence>
<feature type="region of interest" description="Disordered" evidence="10">
    <location>
        <begin position="791"/>
        <end position="822"/>
    </location>
</feature>
<evidence type="ECO:0000259" key="11">
    <source>
        <dbReference type="Pfam" id="PF00133"/>
    </source>
</evidence>
<dbReference type="PROSITE" id="PS00178">
    <property type="entry name" value="AA_TRNA_LIGASE_I"/>
    <property type="match status" value="1"/>
</dbReference>
<keyword evidence="13" id="KW-1185">Reference proteome</keyword>
<feature type="compositionally biased region" description="Low complexity" evidence="10">
    <location>
        <begin position="198"/>
        <end position="220"/>
    </location>
</feature>